<dbReference type="InterPro" id="IPR008992">
    <property type="entry name" value="Enterotoxin"/>
</dbReference>
<dbReference type="EMBL" id="WNDP01000027">
    <property type="protein sequence ID" value="KAF1026159.1"/>
    <property type="molecule type" value="Genomic_DNA"/>
</dbReference>
<organism evidence="1 2">
    <name type="scientific">Acinetobacter bereziniae</name>
    <name type="common">Acinetobacter genomosp. 10</name>
    <dbReference type="NCBI Taxonomy" id="106648"/>
    <lineage>
        <taxon>Bacteria</taxon>
        <taxon>Pseudomonadati</taxon>
        <taxon>Pseudomonadota</taxon>
        <taxon>Gammaproteobacteria</taxon>
        <taxon>Moraxellales</taxon>
        <taxon>Moraxellaceae</taxon>
        <taxon>Acinetobacter</taxon>
    </lineage>
</organism>
<dbReference type="AlphaFoldDB" id="A0A833PIC3"/>
<accession>A0A833PIC3</accession>
<evidence type="ECO:0000313" key="2">
    <source>
        <dbReference type="Proteomes" id="UP000490535"/>
    </source>
</evidence>
<comment type="caution">
    <text evidence="1">The sequence shown here is derived from an EMBL/GenBank/DDBJ whole genome shotgun (WGS) entry which is preliminary data.</text>
</comment>
<name>A0A833PIC3_ACIBZ</name>
<proteinExistence type="predicted"/>
<protein>
    <submittedName>
        <fullName evidence="1">Uncharacterized protein</fullName>
    </submittedName>
</protein>
<dbReference type="SUPFAM" id="SSF50203">
    <property type="entry name" value="Bacterial enterotoxins"/>
    <property type="match status" value="1"/>
</dbReference>
<gene>
    <name evidence="1" type="ORF">GAK29_01421</name>
</gene>
<reference evidence="2" key="1">
    <citation type="journal article" date="2020" name="MBio">
        <title>Horizontal gene transfer to a defensive symbiont with a reduced genome amongst a multipartite beetle microbiome.</title>
        <authorList>
            <person name="Waterworth S.C."/>
            <person name="Florez L.V."/>
            <person name="Rees E.R."/>
            <person name="Hertweck C."/>
            <person name="Kaltenpoth M."/>
            <person name="Kwan J.C."/>
        </authorList>
    </citation>
    <scope>NUCLEOTIDE SEQUENCE [LARGE SCALE GENOMIC DNA]</scope>
</reference>
<evidence type="ECO:0000313" key="1">
    <source>
        <dbReference type="EMBL" id="KAF1026159.1"/>
    </source>
</evidence>
<dbReference type="Proteomes" id="UP000490535">
    <property type="component" value="Unassembled WGS sequence"/>
</dbReference>
<sequence length="117" mass="13600">MSELISGKEALSRVHEGVVQYKCVNDPVKDRWTTITDHYWSQYNLGVFLDLDTTWEFRIKPKTTILNGVEVGQLVSAQWSRDEPNKVKLEFNNPEDANYFRSKALDIFNFNEGVKND</sequence>